<dbReference type="Pfam" id="PF07748">
    <property type="entry name" value="Glyco_hydro_38C"/>
    <property type="match status" value="1"/>
</dbReference>
<comment type="catalytic activity">
    <reaction evidence="1">
        <text>Hydrolysis of terminal, non-reducing alpha-D-mannose residues in alpha-D-mannosides.</text>
        <dbReference type="EC" id="3.2.1.24"/>
    </reaction>
</comment>
<dbReference type="InterPro" id="IPR054723">
    <property type="entry name" value="Ams1-like_N"/>
</dbReference>
<evidence type="ECO:0000256" key="1">
    <source>
        <dbReference type="ARBA" id="ARBA00000365"/>
    </source>
</evidence>
<dbReference type="PANTHER" id="PTHR46017:SF1">
    <property type="entry name" value="ALPHA-MANNOSIDASE 2C1"/>
    <property type="match status" value="1"/>
</dbReference>
<dbReference type="VEuPathDB" id="FungiDB:I303_04935"/>
<dbReference type="Pfam" id="PF17677">
    <property type="entry name" value="Glyco_hydro38C2"/>
    <property type="match status" value="1"/>
</dbReference>
<dbReference type="SUPFAM" id="SSF88713">
    <property type="entry name" value="Glycoside hydrolase/deacetylase"/>
    <property type="match status" value="1"/>
</dbReference>
<gene>
    <name evidence="10" type="ORF">I303_04935</name>
    <name evidence="11" type="ORF">I303_105621</name>
</gene>
<feature type="domain" description="Glycoside hydrolase family 38 central" evidence="9">
    <location>
        <begin position="570"/>
        <end position="649"/>
    </location>
</feature>
<dbReference type="Gene3D" id="2.70.98.30">
    <property type="entry name" value="Golgi alpha-mannosidase II, domain 4"/>
    <property type="match status" value="1"/>
</dbReference>
<dbReference type="GeneID" id="28968634"/>
<evidence type="ECO:0000256" key="6">
    <source>
        <dbReference type="ARBA" id="ARBA00023295"/>
    </source>
</evidence>
<dbReference type="InterPro" id="IPR037094">
    <property type="entry name" value="Glyco_hydro_38_cen_sf"/>
</dbReference>
<dbReference type="InterPro" id="IPR011682">
    <property type="entry name" value="Glyco_hydro_38_C"/>
</dbReference>
<reference evidence="10" key="1">
    <citation type="submission" date="2013-07" db="EMBL/GenBank/DDBJ databases">
        <title>The Genome Sequence of Cryptococcus dejecticola CBS10117.</title>
        <authorList>
            <consortium name="The Broad Institute Genome Sequencing Platform"/>
            <person name="Cuomo C."/>
            <person name="Litvintseva A."/>
            <person name="Chen Y."/>
            <person name="Heitman J."/>
            <person name="Sun S."/>
            <person name="Springer D."/>
            <person name="Dromer F."/>
            <person name="Young S.K."/>
            <person name="Zeng Q."/>
            <person name="Gargeya S."/>
            <person name="Fitzgerald M."/>
            <person name="Abouelleil A."/>
            <person name="Alvarado L."/>
            <person name="Berlin A.M."/>
            <person name="Chapman S.B."/>
            <person name="Dewar J."/>
            <person name="Goldberg J."/>
            <person name="Griggs A."/>
            <person name="Gujja S."/>
            <person name="Hansen M."/>
            <person name="Howarth C."/>
            <person name="Imamovic A."/>
            <person name="Larimer J."/>
            <person name="McCowan C."/>
            <person name="Murphy C."/>
            <person name="Pearson M."/>
            <person name="Priest M."/>
            <person name="Roberts A."/>
            <person name="Saif S."/>
            <person name="Shea T."/>
            <person name="Sykes S."/>
            <person name="Wortman J."/>
            <person name="Nusbaum C."/>
            <person name="Birren B."/>
        </authorList>
    </citation>
    <scope>NUCLEOTIDE SEQUENCE [LARGE SCALE GENOMIC DNA]</scope>
    <source>
        <strain evidence="10">CBS 10117</strain>
    </source>
</reference>
<dbReference type="Gene3D" id="3.20.110.10">
    <property type="entry name" value="Glycoside hydrolase 38, N terminal domain"/>
    <property type="match status" value="1"/>
</dbReference>
<evidence type="ECO:0000256" key="4">
    <source>
        <dbReference type="ARBA" id="ARBA00022723"/>
    </source>
</evidence>
<dbReference type="Pfam" id="PF09261">
    <property type="entry name" value="Alpha-mann_mid"/>
    <property type="match status" value="1"/>
</dbReference>
<evidence type="ECO:0000256" key="3">
    <source>
        <dbReference type="ARBA" id="ARBA00012752"/>
    </source>
</evidence>
<evidence type="ECO:0000313" key="11">
    <source>
        <dbReference type="EMBL" id="WWC63022.1"/>
    </source>
</evidence>
<dbReference type="Gene3D" id="1.20.1270.50">
    <property type="entry name" value="Glycoside hydrolase family 38, central domain"/>
    <property type="match status" value="1"/>
</dbReference>
<evidence type="ECO:0000313" key="12">
    <source>
        <dbReference type="Proteomes" id="UP000078595"/>
    </source>
</evidence>
<proteinExistence type="inferred from homology"/>
<dbReference type="InterPro" id="IPR027291">
    <property type="entry name" value="Glyco_hydro_38_N_sf"/>
</dbReference>
<dbReference type="KEGG" id="kdj:28968634"/>
<keyword evidence="6" id="KW-0326">Glycosidase</keyword>
<evidence type="ECO:0000256" key="5">
    <source>
        <dbReference type="ARBA" id="ARBA00022801"/>
    </source>
</evidence>
<dbReference type="FunFam" id="3.20.110.10:FF:000002">
    <property type="entry name" value="alpha-mannosidase 2C1 isoform X1"/>
    <property type="match status" value="1"/>
</dbReference>
<evidence type="ECO:0000259" key="9">
    <source>
        <dbReference type="SMART" id="SM00872"/>
    </source>
</evidence>
<dbReference type="EC" id="3.2.1.24" evidence="3"/>
<dbReference type="OrthoDB" id="10261055at2759"/>
<dbReference type="FunFam" id="2.70.98.30:FF:000001">
    <property type="entry name" value="alpha-mannosidase 2C1 isoform X2"/>
    <property type="match status" value="1"/>
</dbReference>
<organism evidence="10">
    <name type="scientific">Kwoniella dejecticola CBS 10117</name>
    <dbReference type="NCBI Taxonomy" id="1296121"/>
    <lineage>
        <taxon>Eukaryota</taxon>
        <taxon>Fungi</taxon>
        <taxon>Dikarya</taxon>
        <taxon>Basidiomycota</taxon>
        <taxon>Agaricomycotina</taxon>
        <taxon>Tremellomycetes</taxon>
        <taxon>Tremellales</taxon>
        <taxon>Cryptococcaceae</taxon>
        <taxon>Kwoniella</taxon>
    </lineage>
</organism>
<dbReference type="SUPFAM" id="SSF88688">
    <property type="entry name" value="Families 57/38 glycoside transferase middle domain"/>
    <property type="match status" value="1"/>
</dbReference>
<dbReference type="InterPro" id="IPR011013">
    <property type="entry name" value="Gal_mutarotase_sf_dom"/>
</dbReference>
<dbReference type="InterPro" id="IPR041147">
    <property type="entry name" value="GH38_C"/>
</dbReference>
<dbReference type="InterPro" id="IPR011330">
    <property type="entry name" value="Glyco_hydro/deAcase_b/a-brl"/>
</dbReference>
<dbReference type="Proteomes" id="UP000078595">
    <property type="component" value="Chromosome 6"/>
</dbReference>
<dbReference type="FunFam" id="1.20.1270.50:FF:000004">
    <property type="entry name" value="alpha-mannosidase 2C1 isoform X1"/>
    <property type="match status" value="1"/>
</dbReference>
<dbReference type="RefSeq" id="XP_018261921.1">
    <property type="nucleotide sequence ID" value="XM_018408230.1"/>
</dbReference>
<dbReference type="GO" id="GO:0004559">
    <property type="term" value="F:alpha-mannosidase activity"/>
    <property type="evidence" value="ECO:0007669"/>
    <property type="project" value="UniProtKB-EC"/>
</dbReference>
<sequence>MSKRSHSAAYPQLTEDVEHNLLPSISLKRLDLFLEGPYNEYNLASVLDRVRLDDETKVKMTIWSAPTIEKVGLEEAVHNLKGQDVRVLRKGDLIGKSWSQHWVKVEIDIPASFRESDEPVVFEFDPSCEALICDLDGHPLHGLTGGPNSNITAYPGYVEDRRIEHIIPREAVLAGKYESYIEVACNGIFGIGINGYRHHEPDMDMKYHLALADLVQIRSEAHALKVDFQILKQFARSSEGEKSPLSRMALKAANEIMNVFRRDSEQLIDESVKKGREIARRVIGEAGEETEMSEDQTKIWAIGHCHIDTGWLWRYSHTQQKIARSWSTQIDLMERYPEHQFTASSAQQYVWLQQFYPSLYERVKGAIDSGKFHPIGGSWLEHDCVLPSGESLIRQYLYGQRWFKDKLGVRSNIAWLPDTFGYASQLPQILRLAGIKYFFTQKLSWNNINIFPHSTFNWSGLDGSRVLAHMTPTDTYNAQANFSELQKGINQNKNLEATDQCLLLFGNGDGGGGPTPLMLEKLRRLNSACQKNPEIPKVKIASAESFFDRLCEKTDGGKTLSDWKGELYFELHRGIFTSQAKIKNGNQTMEKLLRDLEYFATLASFSSDTYEYPKNQLDEIWHDILLNQFHDVLPGTSIKMVNDDALEIYERRNMQAQRLLDEAFNALYPNNSEADSERSDQLAILDGTRVARDQVIEIPPSLGQGGGPAAELAFCRIDSNGIGSLISPAQDRSIPSATQDGSTYTLSNPLIRLVVSNGRITSLYDIALGRELISPGAGGIASAGLMLYEDYPLSYDAWDAEIYHLKMGREVLFDEVEVLRTGELRSTIRTISRFGKSRVILDISLDAITEQGQDRPSIKIEAKVDWYETHKFLKFALPLDIHSSTATYGTQFGIIERPTHRNTSIDQAKFEVPAHMFADLSEAGYGVALVSDHKYGYAVEGNTMRLSLLRSATAPDADQDKGYHEFTFHILPHKGRLVESGVFNRALTLTNPLRYHRTSSAQKTKMPITFELQQAPEGGIVLETVKRGEDDFVSPEKGKSMILRLYESLGGRSKAVLRISGLAKPSAMAWLNVLEEPEMFADQPVEWAMEDGSAVIKLTFRCFEIRTLGIYFQ</sequence>
<comment type="function">
    <text evidence="7">Degrades free oligosaccharides in the vacuole.</text>
</comment>
<dbReference type="Pfam" id="PF22907">
    <property type="entry name" value="Ams1-like_1st"/>
    <property type="match status" value="1"/>
</dbReference>
<dbReference type="EMBL" id="CP144535">
    <property type="protein sequence ID" value="WWC63022.1"/>
    <property type="molecule type" value="Genomic_DNA"/>
</dbReference>
<keyword evidence="5" id="KW-0378">Hydrolase</keyword>
<dbReference type="GO" id="GO:0030246">
    <property type="term" value="F:carbohydrate binding"/>
    <property type="evidence" value="ECO:0007669"/>
    <property type="project" value="InterPro"/>
</dbReference>
<reference evidence="11" key="2">
    <citation type="submission" date="2013-07" db="EMBL/GenBank/DDBJ databases">
        <authorList>
            <consortium name="The Broad Institute Genome Sequencing Platform"/>
            <person name="Cuomo C."/>
            <person name="Litvintseva A."/>
            <person name="Chen Y."/>
            <person name="Heitman J."/>
            <person name="Sun S."/>
            <person name="Springer D."/>
            <person name="Dromer F."/>
            <person name="Young S.K."/>
            <person name="Zeng Q."/>
            <person name="Gargeya S."/>
            <person name="Fitzgerald M."/>
            <person name="Abouelleil A."/>
            <person name="Alvarado L."/>
            <person name="Berlin A.M."/>
            <person name="Chapman S.B."/>
            <person name="Dewar J."/>
            <person name="Goldberg J."/>
            <person name="Griggs A."/>
            <person name="Gujja S."/>
            <person name="Hansen M."/>
            <person name="Howarth C."/>
            <person name="Imamovic A."/>
            <person name="Larimer J."/>
            <person name="McCowan C."/>
            <person name="Murphy C."/>
            <person name="Pearson M."/>
            <person name="Priest M."/>
            <person name="Roberts A."/>
            <person name="Saif S."/>
            <person name="Shea T."/>
            <person name="Sykes S."/>
            <person name="Wortman J."/>
            <person name="Nusbaum C."/>
            <person name="Birren B."/>
        </authorList>
    </citation>
    <scope>NUCLEOTIDE SEQUENCE</scope>
    <source>
        <strain evidence="11">CBS 10117</strain>
    </source>
</reference>
<comment type="similarity">
    <text evidence="2">Belongs to the glycosyl hydrolase 38 family.</text>
</comment>
<dbReference type="SUPFAM" id="SSF74650">
    <property type="entry name" value="Galactose mutarotase-like"/>
    <property type="match status" value="1"/>
</dbReference>
<dbReference type="EMBL" id="KI894032">
    <property type="protein sequence ID" value="OBR84079.1"/>
    <property type="molecule type" value="Genomic_DNA"/>
</dbReference>
<evidence type="ECO:0000256" key="7">
    <source>
        <dbReference type="ARBA" id="ARBA00054985"/>
    </source>
</evidence>
<reference evidence="11" key="3">
    <citation type="submission" date="2024-02" db="EMBL/GenBank/DDBJ databases">
        <title>Comparative genomics of Cryptococcus and Kwoniella reveals pathogenesis evolution and contrasting modes of karyotype evolution via chromosome fusion or intercentromeric recombination.</title>
        <authorList>
            <person name="Coelho M.A."/>
            <person name="David-Palma M."/>
            <person name="Shea T."/>
            <person name="Bowers K."/>
            <person name="McGinley-Smith S."/>
            <person name="Mohammad A.W."/>
            <person name="Gnirke A."/>
            <person name="Yurkov A.M."/>
            <person name="Nowrousian M."/>
            <person name="Sun S."/>
            <person name="Cuomo C.A."/>
            <person name="Heitman J."/>
        </authorList>
    </citation>
    <scope>NUCLEOTIDE SEQUENCE</scope>
    <source>
        <strain evidence="11">CBS 10117</strain>
    </source>
</reference>
<dbReference type="AlphaFoldDB" id="A0A1A6A215"/>
<keyword evidence="12" id="KW-1185">Reference proteome</keyword>
<keyword evidence="4" id="KW-0479">Metal-binding</keyword>
<dbReference type="InterPro" id="IPR000602">
    <property type="entry name" value="Glyco_hydro_38_N"/>
</dbReference>
<dbReference type="GO" id="GO:0000329">
    <property type="term" value="C:fungal-type vacuole membrane"/>
    <property type="evidence" value="ECO:0007669"/>
    <property type="project" value="TreeGrafter"/>
</dbReference>
<dbReference type="Pfam" id="PF01074">
    <property type="entry name" value="Glyco_hydro_38N"/>
    <property type="match status" value="1"/>
</dbReference>
<accession>A0A1A6A215</accession>
<dbReference type="InterPro" id="IPR028995">
    <property type="entry name" value="Glyco_hydro_57/38_cen_sf"/>
</dbReference>
<dbReference type="GO" id="GO:0006013">
    <property type="term" value="P:mannose metabolic process"/>
    <property type="evidence" value="ECO:0007669"/>
    <property type="project" value="InterPro"/>
</dbReference>
<dbReference type="InterPro" id="IPR015341">
    <property type="entry name" value="Glyco_hydro_38_cen"/>
</dbReference>
<dbReference type="GO" id="GO:0009313">
    <property type="term" value="P:oligosaccharide catabolic process"/>
    <property type="evidence" value="ECO:0007669"/>
    <property type="project" value="TreeGrafter"/>
</dbReference>
<evidence type="ECO:0000256" key="2">
    <source>
        <dbReference type="ARBA" id="ARBA00009792"/>
    </source>
</evidence>
<dbReference type="GO" id="GO:0046872">
    <property type="term" value="F:metal ion binding"/>
    <property type="evidence" value="ECO:0007669"/>
    <property type="project" value="UniProtKB-KW"/>
</dbReference>
<name>A0A1A6A215_9TREE</name>
<evidence type="ECO:0000256" key="8">
    <source>
        <dbReference type="ARBA" id="ARBA00071615"/>
    </source>
</evidence>
<protein>
    <recommendedName>
        <fullName evidence="8">Alpha-mannosidase</fullName>
        <ecNumber evidence="3">3.2.1.24</ecNumber>
    </recommendedName>
</protein>
<dbReference type="PANTHER" id="PTHR46017">
    <property type="entry name" value="ALPHA-MANNOSIDASE 2C1"/>
    <property type="match status" value="1"/>
</dbReference>
<dbReference type="SMART" id="SM00872">
    <property type="entry name" value="Alpha-mann_mid"/>
    <property type="match status" value="1"/>
</dbReference>
<dbReference type="STRING" id="1296121.A0A1A6A215"/>
<evidence type="ECO:0000313" key="10">
    <source>
        <dbReference type="EMBL" id="OBR84079.1"/>
    </source>
</evidence>